<reference evidence="2" key="1">
    <citation type="submission" date="2021-01" db="EMBL/GenBank/DDBJ databases">
        <title>Whole genome shotgun sequence of Planobispora takensis NBRC 109077.</title>
        <authorList>
            <person name="Komaki H."/>
            <person name="Tamura T."/>
        </authorList>
    </citation>
    <scope>NUCLEOTIDE SEQUENCE</scope>
    <source>
        <strain evidence="2">NBRC 109077</strain>
    </source>
</reference>
<keyword evidence="1" id="KW-0812">Transmembrane</keyword>
<evidence type="ECO:0000313" key="2">
    <source>
        <dbReference type="EMBL" id="GII05880.1"/>
    </source>
</evidence>
<name>A0A8J3T7U1_9ACTN</name>
<dbReference type="EMBL" id="BOOK01000083">
    <property type="protein sequence ID" value="GII05880.1"/>
    <property type="molecule type" value="Genomic_DNA"/>
</dbReference>
<sequence length="55" mass="6047">MLPVEWKGRVLMETAESTARESKAEPGESRVAWTARAVEAACLLATLVVVYVLTR</sequence>
<keyword evidence="1" id="KW-1133">Transmembrane helix</keyword>
<feature type="transmembrane region" description="Helical" evidence="1">
    <location>
        <begin position="33"/>
        <end position="53"/>
    </location>
</feature>
<dbReference type="RefSeq" id="WP_203880082.1">
    <property type="nucleotide sequence ID" value="NZ_BOOK01000083.1"/>
</dbReference>
<dbReference type="AlphaFoldDB" id="A0A8J3T7U1"/>
<evidence type="ECO:0000256" key="1">
    <source>
        <dbReference type="SAM" id="Phobius"/>
    </source>
</evidence>
<organism evidence="2 3">
    <name type="scientific">Planobispora takensis</name>
    <dbReference type="NCBI Taxonomy" id="1367882"/>
    <lineage>
        <taxon>Bacteria</taxon>
        <taxon>Bacillati</taxon>
        <taxon>Actinomycetota</taxon>
        <taxon>Actinomycetes</taxon>
        <taxon>Streptosporangiales</taxon>
        <taxon>Streptosporangiaceae</taxon>
        <taxon>Planobispora</taxon>
    </lineage>
</organism>
<dbReference type="Proteomes" id="UP000634476">
    <property type="component" value="Unassembled WGS sequence"/>
</dbReference>
<keyword evidence="3" id="KW-1185">Reference proteome</keyword>
<keyword evidence="1" id="KW-0472">Membrane</keyword>
<comment type="caution">
    <text evidence="2">The sequence shown here is derived from an EMBL/GenBank/DDBJ whole genome shotgun (WGS) entry which is preliminary data.</text>
</comment>
<protein>
    <submittedName>
        <fullName evidence="2">Uncharacterized protein</fullName>
    </submittedName>
</protein>
<gene>
    <name evidence="2" type="ORF">Pta02_78880</name>
</gene>
<accession>A0A8J3T7U1</accession>
<evidence type="ECO:0000313" key="3">
    <source>
        <dbReference type="Proteomes" id="UP000634476"/>
    </source>
</evidence>
<proteinExistence type="predicted"/>